<evidence type="ECO:0000256" key="1">
    <source>
        <dbReference type="ARBA" id="ARBA00010838"/>
    </source>
</evidence>
<keyword evidence="2" id="KW-0378">Hydrolase</keyword>
<dbReference type="PANTHER" id="PTHR10353">
    <property type="entry name" value="GLYCOSYL HYDROLASE"/>
    <property type="match status" value="1"/>
</dbReference>
<dbReference type="AlphaFoldDB" id="A0A0L7KPT7"/>
<dbReference type="Gene3D" id="3.20.20.80">
    <property type="entry name" value="Glycosidases"/>
    <property type="match status" value="1"/>
</dbReference>
<dbReference type="GO" id="GO:0005975">
    <property type="term" value="P:carbohydrate metabolic process"/>
    <property type="evidence" value="ECO:0007669"/>
    <property type="project" value="InterPro"/>
</dbReference>
<evidence type="ECO:0000313" key="5">
    <source>
        <dbReference type="EMBL" id="KOB65120.1"/>
    </source>
</evidence>
<evidence type="ECO:0000256" key="4">
    <source>
        <dbReference type="RuleBase" id="RU003690"/>
    </source>
</evidence>
<dbReference type="SUPFAM" id="SSF51445">
    <property type="entry name" value="(Trans)glycosidases"/>
    <property type="match status" value="1"/>
</dbReference>
<feature type="non-terminal residue" evidence="5">
    <location>
        <position position="88"/>
    </location>
</feature>
<feature type="non-terminal residue" evidence="5">
    <location>
        <position position="1"/>
    </location>
</feature>
<accession>A0A0L7KPT7</accession>
<keyword evidence="3" id="KW-0326">Glycosidase</keyword>
<name>A0A0L7KPT7_OPEBR</name>
<protein>
    <submittedName>
        <fullName evidence="5">Glucosidase</fullName>
    </submittedName>
</protein>
<comment type="similarity">
    <text evidence="1 4">Belongs to the glycosyl hydrolase 1 family.</text>
</comment>
<dbReference type="InterPro" id="IPR017853">
    <property type="entry name" value="GH"/>
</dbReference>
<dbReference type="GO" id="GO:0008422">
    <property type="term" value="F:beta-glucosidase activity"/>
    <property type="evidence" value="ECO:0007669"/>
    <property type="project" value="TreeGrafter"/>
</dbReference>
<proteinExistence type="inferred from homology"/>
<reference evidence="5 6" key="1">
    <citation type="journal article" date="2015" name="Genome Biol. Evol.">
        <title>The genome of winter moth (Operophtera brumata) provides a genomic perspective on sexual dimorphism and phenology.</title>
        <authorList>
            <person name="Derks M.F."/>
            <person name="Smit S."/>
            <person name="Salis L."/>
            <person name="Schijlen E."/>
            <person name="Bossers A."/>
            <person name="Mateman C."/>
            <person name="Pijl A.S."/>
            <person name="de Ridder D."/>
            <person name="Groenen M.A."/>
            <person name="Visser M.E."/>
            <person name="Megens H.J."/>
        </authorList>
    </citation>
    <scope>NUCLEOTIDE SEQUENCE [LARGE SCALE GENOMIC DNA]</scope>
    <source>
        <strain evidence="5">WM2013NL</strain>
        <tissue evidence="5">Head and thorax</tissue>
    </source>
</reference>
<dbReference type="Pfam" id="PF00232">
    <property type="entry name" value="Glyco_hydro_1"/>
    <property type="match status" value="1"/>
</dbReference>
<evidence type="ECO:0000256" key="3">
    <source>
        <dbReference type="ARBA" id="ARBA00023295"/>
    </source>
</evidence>
<gene>
    <name evidence="5" type="ORF">OBRU01_17043</name>
</gene>
<dbReference type="EMBL" id="JTDY01007552">
    <property type="protein sequence ID" value="KOB65120.1"/>
    <property type="molecule type" value="Genomic_DNA"/>
</dbReference>
<dbReference type="Proteomes" id="UP000037510">
    <property type="component" value="Unassembled WGS sequence"/>
</dbReference>
<comment type="caution">
    <text evidence="5">The sequence shown here is derived from an EMBL/GenBank/DDBJ whole genome shotgun (WGS) entry which is preliminary data.</text>
</comment>
<keyword evidence="6" id="KW-1185">Reference proteome</keyword>
<evidence type="ECO:0000256" key="2">
    <source>
        <dbReference type="ARBA" id="ARBA00022801"/>
    </source>
</evidence>
<dbReference type="InterPro" id="IPR001360">
    <property type="entry name" value="Glyco_hydro_1"/>
</dbReference>
<sequence length="88" mass="9826">KGESIWDRFSHADPTVIADLSNGDVACDSYHLWRRDVEMAAELGLQISIAWTRLLPTGYNNKISEDGAKYYSDLIDALLEKGIEPVVT</sequence>
<organism evidence="5 6">
    <name type="scientific">Operophtera brumata</name>
    <name type="common">Winter moth</name>
    <name type="synonym">Phalaena brumata</name>
    <dbReference type="NCBI Taxonomy" id="104452"/>
    <lineage>
        <taxon>Eukaryota</taxon>
        <taxon>Metazoa</taxon>
        <taxon>Ecdysozoa</taxon>
        <taxon>Arthropoda</taxon>
        <taxon>Hexapoda</taxon>
        <taxon>Insecta</taxon>
        <taxon>Pterygota</taxon>
        <taxon>Neoptera</taxon>
        <taxon>Endopterygota</taxon>
        <taxon>Lepidoptera</taxon>
        <taxon>Glossata</taxon>
        <taxon>Ditrysia</taxon>
        <taxon>Geometroidea</taxon>
        <taxon>Geometridae</taxon>
        <taxon>Larentiinae</taxon>
        <taxon>Operophtera</taxon>
    </lineage>
</organism>
<dbReference type="PANTHER" id="PTHR10353:SF36">
    <property type="entry name" value="LP05116P"/>
    <property type="match status" value="1"/>
</dbReference>
<evidence type="ECO:0000313" key="6">
    <source>
        <dbReference type="Proteomes" id="UP000037510"/>
    </source>
</evidence>
<dbReference type="STRING" id="104452.A0A0L7KPT7"/>